<evidence type="ECO:0000256" key="4">
    <source>
        <dbReference type="ARBA" id="ARBA00022692"/>
    </source>
</evidence>
<feature type="transmembrane region" description="Helical" evidence="13">
    <location>
        <begin position="288"/>
        <end position="309"/>
    </location>
</feature>
<dbReference type="SUPFAM" id="SSF52540">
    <property type="entry name" value="P-loop containing nucleoside triphosphate hydrolases"/>
    <property type="match status" value="1"/>
</dbReference>
<keyword evidence="8 13" id="KW-0472">Membrane</keyword>
<dbReference type="eggNOG" id="COG1132">
    <property type="taxonomic scope" value="Bacteria"/>
</dbReference>
<evidence type="ECO:0000256" key="1">
    <source>
        <dbReference type="ARBA" id="ARBA00004651"/>
    </source>
</evidence>
<dbReference type="GO" id="GO:0016887">
    <property type="term" value="F:ATP hydrolysis activity"/>
    <property type="evidence" value="ECO:0007669"/>
    <property type="project" value="InterPro"/>
</dbReference>
<dbReference type="GO" id="GO:0005524">
    <property type="term" value="F:ATP binding"/>
    <property type="evidence" value="ECO:0007669"/>
    <property type="project" value="UniProtKB-KW"/>
</dbReference>
<evidence type="ECO:0000313" key="16">
    <source>
        <dbReference type="EMBL" id="ACV22312.1"/>
    </source>
</evidence>
<feature type="transmembrane region" description="Helical" evidence="13">
    <location>
        <begin position="94"/>
        <end position="119"/>
    </location>
</feature>
<dbReference type="InterPro" id="IPR003439">
    <property type="entry name" value="ABC_transporter-like_ATP-bd"/>
</dbReference>
<dbReference type="PROSITE" id="PS50929">
    <property type="entry name" value="ABC_TM1F"/>
    <property type="match status" value="1"/>
</dbReference>
<keyword evidence="6" id="KW-0067">ATP-binding</keyword>
<feature type="region of interest" description="Disordered" evidence="12">
    <location>
        <begin position="1"/>
        <end position="21"/>
    </location>
</feature>
<dbReference type="FunFam" id="3.40.50.300:FF:000287">
    <property type="entry name" value="Multidrug ABC transporter ATP-binding protein"/>
    <property type="match status" value="1"/>
</dbReference>
<keyword evidence="5" id="KW-0547">Nucleotide-binding</keyword>
<dbReference type="InterPro" id="IPR011527">
    <property type="entry name" value="ABC1_TM_dom"/>
</dbReference>
<dbReference type="Pfam" id="PF00664">
    <property type="entry name" value="ABC_membrane"/>
    <property type="match status" value="1"/>
</dbReference>
<evidence type="ECO:0000256" key="10">
    <source>
        <dbReference type="ARBA" id="ARBA00061644"/>
    </source>
</evidence>
<dbReference type="PANTHER" id="PTHR43394">
    <property type="entry name" value="ATP-DEPENDENT PERMEASE MDL1, MITOCHONDRIAL"/>
    <property type="match status" value="1"/>
</dbReference>
<name>C7N5X7_SLAHD</name>
<accession>C7N5X7</accession>
<evidence type="ECO:0000256" key="6">
    <source>
        <dbReference type="ARBA" id="ARBA00022840"/>
    </source>
</evidence>
<dbReference type="Proteomes" id="UP000002026">
    <property type="component" value="Chromosome"/>
</dbReference>
<evidence type="ECO:0000259" key="14">
    <source>
        <dbReference type="PROSITE" id="PS50893"/>
    </source>
</evidence>
<feature type="domain" description="ABC transmembrane type-1" evidence="15">
    <location>
        <begin position="46"/>
        <end position="337"/>
    </location>
</feature>
<dbReference type="InterPro" id="IPR017871">
    <property type="entry name" value="ABC_transporter-like_CS"/>
</dbReference>
<dbReference type="RefSeq" id="WP_012798415.1">
    <property type="nucleotide sequence ID" value="NC_013165.1"/>
</dbReference>
<proteinExistence type="inferred from homology"/>
<dbReference type="KEGG" id="shi:Shel_12850"/>
<dbReference type="EMBL" id="CP001684">
    <property type="protein sequence ID" value="ACV22312.1"/>
    <property type="molecule type" value="Genomic_DNA"/>
</dbReference>
<dbReference type="InterPro" id="IPR027417">
    <property type="entry name" value="P-loop_NTPase"/>
</dbReference>
<dbReference type="SUPFAM" id="SSF90123">
    <property type="entry name" value="ABC transporter transmembrane region"/>
    <property type="match status" value="1"/>
</dbReference>
<dbReference type="InterPro" id="IPR039421">
    <property type="entry name" value="Type_1_exporter"/>
</dbReference>
<comment type="function">
    <text evidence="9">ABC transporter involved in fatty acid import. Transmembrane domains (TMD) form a pore in the membrane and the ATP-binding domain (NBD) is responsible for energy generation.</text>
</comment>
<gene>
    <name evidence="16" type="ordered locus">Shel_12850</name>
</gene>
<reference evidence="16 17" key="1">
    <citation type="journal article" date="2009" name="Stand. Genomic Sci.">
        <title>Complete genome sequence of Slackia heliotrinireducens type strain (RHS 1).</title>
        <authorList>
            <person name="Pukall R."/>
            <person name="Lapidus A."/>
            <person name="Nolan M."/>
            <person name="Copeland A."/>
            <person name="Glavina Del Rio T."/>
            <person name="Lucas S."/>
            <person name="Chen F."/>
            <person name="Tice H."/>
            <person name="Cheng J.F."/>
            <person name="Chertkov O."/>
            <person name="Bruce D."/>
            <person name="Goodwin L."/>
            <person name="Kuske C."/>
            <person name="Brettin T."/>
            <person name="Detter J.C."/>
            <person name="Han C."/>
            <person name="Pitluck S."/>
            <person name="Pati A."/>
            <person name="Mavrommatis K."/>
            <person name="Ivanova N."/>
            <person name="Ovchinnikova G."/>
            <person name="Chen A."/>
            <person name="Palaniappan K."/>
            <person name="Schneider S."/>
            <person name="Rohde M."/>
            <person name="Chain P."/>
            <person name="D'haeseleer P."/>
            <person name="Goker M."/>
            <person name="Bristow J."/>
            <person name="Eisen J.A."/>
            <person name="Markowitz V."/>
            <person name="Kyrpides N.C."/>
            <person name="Klenk H.P."/>
            <person name="Hugenholtz P."/>
        </authorList>
    </citation>
    <scope>NUCLEOTIDE SEQUENCE [LARGE SCALE GENOMIC DNA]</scope>
    <source>
        <strain evidence="17">ATCC 29202 / DSM 20476 / NCTC 11029 / RHS 1</strain>
    </source>
</reference>
<keyword evidence="3" id="KW-1003">Cell membrane</keyword>
<dbReference type="Gene3D" id="1.20.1560.10">
    <property type="entry name" value="ABC transporter type 1, transmembrane domain"/>
    <property type="match status" value="1"/>
</dbReference>
<dbReference type="CDD" id="cd18547">
    <property type="entry name" value="ABC_6TM_Tm288_like"/>
    <property type="match status" value="1"/>
</dbReference>
<dbReference type="Gene3D" id="3.40.50.300">
    <property type="entry name" value="P-loop containing nucleotide triphosphate hydrolases"/>
    <property type="match status" value="1"/>
</dbReference>
<evidence type="ECO:0000256" key="3">
    <source>
        <dbReference type="ARBA" id="ARBA00022475"/>
    </source>
</evidence>
<keyword evidence="7 13" id="KW-1133">Transmembrane helix</keyword>
<evidence type="ECO:0000259" key="15">
    <source>
        <dbReference type="PROSITE" id="PS50929"/>
    </source>
</evidence>
<dbReference type="InterPro" id="IPR036640">
    <property type="entry name" value="ABC1_TM_sf"/>
</dbReference>
<dbReference type="PROSITE" id="PS50893">
    <property type="entry name" value="ABC_TRANSPORTER_2"/>
    <property type="match status" value="1"/>
</dbReference>
<dbReference type="CDD" id="cd03254">
    <property type="entry name" value="ABCC_Glucan_exporter_like"/>
    <property type="match status" value="1"/>
</dbReference>
<keyword evidence="2" id="KW-0813">Transport</keyword>
<feature type="transmembrane region" description="Helical" evidence="13">
    <location>
        <begin position="196"/>
        <end position="213"/>
    </location>
</feature>
<organism evidence="16 17">
    <name type="scientific">Slackia heliotrinireducens (strain ATCC 29202 / DSM 20476 / NCTC 11029 / RHS 1)</name>
    <name type="common">Peptococcus heliotrinreducens</name>
    <dbReference type="NCBI Taxonomy" id="471855"/>
    <lineage>
        <taxon>Bacteria</taxon>
        <taxon>Bacillati</taxon>
        <taxon>Actinomycetota</taxon>
        <taxon>Coriobacteriia</taxon>
        <taxon>Eggerthellales</taxon>
        <taxon>Eggerthellaceae</taxon>
        <taxon>Slackia</taxon>
    </lineage>
</organism>
<dbReference type="GO" id="GO:0005886">
    <property type="term" value="C:plasma membrane"/>
    <property type="evidence" value="ECO:0007669"/>
    <property type="project" value="UniProtKB-SubCell"/>
</dbReference>
<dbReference type="HOGENOM" id="CLU_000604_84_4_11"/>
<comment type="similarity">
    <text evidence="10">Belongs to the ABC transporter superfamily. Lipid exporter (TC 3.A.1.106) family.</text>
</comment>
<evidence type="ECO:0000256" key="12">
    <source>
        <dbReference type="SAM" id="MobiDB-lite"/>
    </source>
</evidence>
<evidence type="ECO:0000256" key="2">
    <source>
        <dbReference type="ARBA" id="ARBA00022448"/>
    </source>
</evidence>
<dbReference type="FunFam" id="1.20.1560.10:FF:000011">
    <property type="entry name" value="Multidrug ABC transporter ATP-binding protein"/>
    <property type="match status" value="1"/>
</dbReference>
<dbReference type="GO" id="GO:0015421">
    <property type="term" value="F:ABC-type oligopeptide transporter activity"/>
    <property type="evidence" value="ECO:0007669"/>
    <property type="project" value="TreeGrafter"/>
</dbReference>
<keyword evidence="17" id="KW-1185">Reference proteome</keyword>
<dbReference type="InterPro" id="IPR003593">
    <property type="entry name" value="AAA+_ATPase"/>
</dbReference>
<keyword evidence="4 13" id="KW-0812">Transmembrane</keyword>
<evidence type="ECO:0000256" key="9">
    <source>
        <dbReference type="ARBA" id="ARBA00055053"/>
    </source>
</evidence>
<evidence type="ECO:0000256" key="7">
    <source>
        <dbReference type="ARBA" id="ARBA00022989"/>
    </source>
</evidence>
<feature type="transmembrane region" description="Helical" evidence="13">
    <location>
        <begin position="42"/>
        <end position="60"/>
    </location>
</feature>
<sequence>MAQTNSHPRPHGPAGRMMPGEKAKDFKGTVAKLLKFMAQFKWQIGLVMLFAVASTAFNVVGPKVLSTATTEIFEGLTAKIAGTGGIDFAAVRNILLITFTIYILSSLCSFAQGWIMSYVSQQTAYLLRKRITEKFDRMPVGYYEKHATGDILSRITNDVDTLGMSLNQGITQVITSTVTIVGVVAMMLSINVRMTLIALLIVPVTLVIVSVIVKRSQPHFYAQQENLGKINTQVEETFSGHTVVKAFGQEDRAIESFMRDNDALYESAWKSQFLSGLMMPIMNFVGNLAYAAVAIVGAYFAIVGAITVGDIQAFIQYVKNFTQPITQLAQVSNVLQQMAAAGERIFEFLEAPEEDVDGEFADLGDMECSVEFDHVAFGYDPDKLVIKDFTAKVEPGQTVALVGPTGAGKTTMVKLLMRFYDTNHGAIRIGGHDISKLPRAQVRSMFGMVLQDTWLYGGTIRENIRFGRLDATDEEVEQAAKAALAHHFICTLPDGYDTVINEDASNISAGQRQLLTIARAFCANRDMLILDEATSSVDTRTEARIQKAMDNLMRNRTSFVIAHRLSTIRNADLILVMREGDIVEQGTHDELIAAGGFYADLYDSQFED</sequence>
<evidence type="ECO:0000256" key="11">
    <source>
        <dbReference type="ARBA" id="ARBA00071747"/>
    </source>
</evidence>
<dbReference type="AlphaFoldDB" id="C7N5X7"/>
<dbReference type="Pfam" id="PF00005">
    <property type="entry name" value="ABC_tran"/>
    <property type="match status" value="1"/>
</dbReference>
<dbReference type="PROSITE" id="PS00211">
    <property type="entry name" value="ABC_TRANSPORTER_1"/>
    <property type="match status" value="1"/>
</dbReference>
<feature type="transmembrane region" description="Helical" evidence="13">
    <location>
        <begin position="173"/>
        <end position="190"/>
    </location>
</feature>
<evidence type="ECO:0000256" key="8">
    <source>
        <dbReference type="ARBA" id="ARBA00023136"/>
    </source>
</evidence>
<evidence type="ECO:0000256" key="5">
    <source>
        <dbReference type="ARBA" id="ARBA00022741"/>
    </source>
</evidence>
<dbReference type="STRING" id="471855.Shel_12850"/>
<protein>
    <recommendedName>
        <fullName evidence="11">Fatty acid ABC transporter ATP-binding/permease protein</fullName>
    </recommendedName>
</protein>
<dbReference type="SMART" id="SM00382">
    <property type="entry name" value="AAA"/>
    <property type="match status" value="1"/>
</dbReference>
<feature type="domain" description="ABC transporter" evidence="14">
    <location>
        <begin position="370"/>
        <end position="604"/>
    </location>
</feature>
<dbReference type="PANTHER" id="PTHR43394:SF1">
    <property type="entry name" value="ATP-BINDING CASSETTE SUB-FAMILY B MEMBER 10, MITOCHONDRIAL"/>
    <property type="match status" value="1"/>
</dbReference>
<evidence type="ECO:0000313" key="17">
    <source>
        <dbReference type="Proteomes" id="UP000002026"/>
    </source>
</evidence>
<evidence type="ECO:0000256" key="13">
    <source>
        <dbReference type="SAM" id="Phobius"/>
    </source>
</evidence>
<comment type="subcellular location">
    <subcellularLocation>
        <location evidence="1">Cell membrane</location>
        <topology evidence="1">Multi-pass membrane protein</topology>
    </subcellularLocation>
</comment>